<gene>
    <name evidence="1" type="ORF">BJ322DRAFT_1102398</name>
</gene>
<dbReference type="Proteomes" id="UP000736335">
    <property type="component" value="Unassembled WGS sequence"/>
</dbReference>
<organism evidence="1 2">
    <name type="scientific">Thelephora terrestris</name>
    <dbReference type="NCBI Taxonomy" id="56493"/>
    <lineage>
        <taxon>Eukaryota</taxon>
        <taxon>Fungi</taxon>
        <taxon>Dikarya</taxon>
        <taxon>Basidiomycota</taxon>
        <taxon>Agaricomycotina</taxon>
        <taxon>Agaricomycetes</taxon>
        <taxon>Thelephorales</taxon>
        <taxon>Thelephoraceae</taxon>
        <taxon>Thelephora</taxon>
    </lineage>
</organism>
<proteinExistence type="predicted"/>
<evidence type="ECO:0000313" key="2">
    <source>
        <dbReference type="Proteomes" id="UP000736335"/>
    </source>
</evidence>
<reference evidence="1" key="2">
    <citation type="submission" date="2020-11" db="EMBL/GenBank/DDBJ databases">
        <authorList>
            <consortium name="DOE Joint Genome Institute"/>
            <person name="Kuo A."/>
            <person name="Miyauchi S."/>
            <person name="Kiss E."/>
            <person name="Drula E."/>
            <person name="Kohler A."/>
            <person name="Sanchez-Garcia M."/>
            <person name="Andreopoulos B."/>
            <person name="Barry K.W."/>
            <person name="Bonito G."/>
            <person name="Buee M."/>
            <person name="Carver A."/>
            <person name="Chen C."/>
            <person name="Cichocki N."/>
            <person name="Clum A."/>
            <person name="Culley D."/>
            <person name="Crous P.W."/>
            <person name="Fauchery L."/>
            <person name="Girlanda M."/>
            <person name="Hayes R."/>
            <person name="Keri Z."/>
            <person name="Labutti K."/>
            <person name="Lipzen A."/>
            <person name="Lombard V."/>
            <person name="Magnuson J."/>
            <person name="Maillard F."/>
            <person name="Morin E."/>
            <person name="Murat C."/>
            <person name="Nolan M."/>
            <person name="Ohm R."/>
            <person name="Pangilinan J."/>
            <person name="Pereira M."/>
            <person name="Perotto S."/>
            <person name="Peter M."/>
            <person name="Riley R."/>
            <person name="Sitrit Y."/>
            <person name="Stielow B."/>
            <person name="Szollosi G."/>
            <person name="Zifcakova L."/>
            <person name="Stursova M."/>
            <person name="Spatafora J.W."/>
            <person name="Tedersoo L."/>
            <person name="Vaario L.-M."/>
            <person name="Yamada A."/>
            <person name="Yan M."/>
            <person name="Wang P."/>
            <person name="Xu J."/>
            <person name="Bruns T."/>
            <person name="Baldrian P."/>
            <person name="Vilgalys R."/>
            <person name="Henrissat B."/>
            <person name="Grigoriev I.V."/>
            <person name="Hibbett D."/>
            <person name="Nagy L.G."/>
            <person name="Martin F.M."/>
        </authorList>
    </citation>
    <scope>NUCLEOTIDE SEQUENCE</scope>
    <source>
        <strain evidence="1">UH-Tt-Lm1</strain>
    </source>
</reference>
<keyword evidence="2" id="KW-1185">Reference proteome</keyword>
<comment type="caution">
    <text evidence="1">The sequence shown here is derived from an EMBL/GenBank/DDBJ whole genome shotgun (WGS) entry which is preliminary data.</text>
</comment>
<evidence type="ECO:0000313" key="1">
    <source>
        <dbReference type="EMBL" id="KAF9791867.1"/>
    </source>
</evidence>
<protein>
    <recommendedName>
        <fullName evidence="3">F-box domain-containing protein</fullName>
    </recommendedName>
</protein>
<evidence type="ECO:0008006" key="3">
    <source>
        <dbReference type="Google" id="ProtNLM"/>
    </source>
</evidence>
<dbReference type="EMBL" id="WIUZ02000001">
    <property type="protein sequence ID" value="KAF9791867.1"/>
    <property type="molecule type" value="Genomic_DNA"/>
</dbReference>
<accession>A0A9P6LBM9</accession>
<sequence length="424" mass="48080">MSLFRIPTDPTVYAVFPQELIDKVIESLDPTDLRTFQASSLISKSWTYPSWTMLFRSVSITSWGSFQRWCAYTTPGRGGPGSFVHSLTFDETRGKWITPDALLMGERHLKSLKNLVSFTAIKLQINYFFDDSLLSQRFGLFCPGVREVRLVHPQGSPRIVASFIQQFPVIERLSVEFYAETYSPPPDRDEYTPTGFTGALQLVSDPSMDRRDRQQFIISLITFPVQYKEISVVGSLGYSWQYQCLLRACSNTLESLRIVDIRPDPRREQNWGWARDISSRQGLSLDSCVVLREVFLGVTRSPGPMLERFLGSIASRKLSTITFEFVWEDYSDDDISSIVDLEAWEGIDEILCALVDKLFKRSGSDLLNVVLSVRTKGGANLEHPKMGTFLEQFREKGRVTIAPFKGFLQPGEYSGILPHLVASS</sequence>
<reference evidence="1" key="1">
    <citation type="journal article" date="2020" name="Nat. Commun.">
        <title>Large-scale genome sequencing of mycorrhizal fungi provides insights into the early evolution of symbiotic traits.</title>
        <authorList>
            <person name="Miyauchi S."/>
            <person name="Kiss E."/>
            <person name="Kuo A."/>
            <person name="Drula E."/>
            <person name="Kohler A."/>
            <person name="Sanchez-Garcia M."/>
            <person name="Morin E."/>
            <person name="Andreopoulos B."/>
            <person name="Barry K.W."/>
            <person name="Bonito G."/>
            <person name="Buee M."/>
            <person name="Carver A."/>
            <person name="Chen C."/>
            <person name="Cichocki N."/>
            <person name="Clum A."/>
            <person name="Culley D."/>
            <person name="Crous P.W."/>
            <person name="Fauchery L."/>
            <person name="Girlanda M."/>
            <person name="Hayes R.D."/>
            <person name="Keri Z."/>
            <person name="LaButti K."/>
            <person name="Lipzen A."/>
            <person name="Lombard V."/>
            <person name="Magnuson J."/>
            <person name="Maillard F."/>
            <person name="Murat C."/>
            <person name="Nolan M."/>
            <person name="Ohm R.A."/>
            <person name="Pangilinan J."/>
            <person name="Pereira M.F."/>
            <person name="Perotto S."/>
            <person name="Peter M."/>
            <person name="Pfister S."/>
            <person name="Riley R."/>
            <person name="Sitrit Y."/>
            <person name="Stielow J.B."/>
            <person name="Szollosi G."/>
            <person name="Zifcakova L."/>
            <person name="Stursova M."/>
            <person name="Spatafora J.W."/>
            <person name="Tedersoo L."/>
            <person name="Vaario L.M."/>
            <person name="Yamada A."/>
            <person name="Yan M."/>
            <person name="Wang P."/>
            <person name="Xu J."/>
            <person name="Bruns T."/>
            <person name="Baldrian P."/>
            <person name="Vilgalys R."/>
            <person name="Dunand C."/>
            <person name="Henrissat B."/>
            <person name="Grigoriev I.V."/>
            <person name="Hibbett D."/>
            <person name="Nagy L.G."/>
            <person name="Martin F.M."/>
        </authorList>
    </citation>
    <scope>NUCLEOTIDE SEQUENCE</scope>
    <source>
        <strain evidence="1">UH-Tt-Lm1</strain>
    </source>
</reference>
<name>A0A9P6LBM9_9AGAM</name>
<dbReference type="AlphaFoldDB" id="A0A9P6LBM9"/>
<dbReference type="OrthoDB" id="3070253at2759"/>